<dbReference type="EMBL" id="SEYY01000276">
    <property type="protein sequence ID" value="KAB7507645.1"/>
    <property type="molecule type" value="Genomic_DNA"/>
</dbReference>
<feature type="transmembrane region" description="Helical" evidence="1">
    <location>
        <begin position="74"/>
        <end position="94"/>
    </location>
</feature>
<dbReference type="AlphaFoldDB" id="A0A5N5TN98"/>
<dbReference type="InterPro" id="IPR036259">
    <property type="entry name" value="MFS_trans_sf"/>
</dbReference>
<keyword evidence="1" id="KW-1133">Transmembrane helix</keyword>
<evidence type="ECO:0000313" key="3">
    <source>
        <dbReference type="Proteomes" id="UP000326759"/>
    </source>
</evidence>
<gene>
    <name evidence="2" type="ORF">Anas_04399</name>
</gene>
<organism evidence="2 3">
    <name type="scientific">Armadillidium nasatum</name>
    <dbReference type="NCBI Taxonomy" id="96803"/>
    <lineage>
        <taxon>Eukaryota</taxon>
        <taxon>Metazoa</taxon>
        <taxon>Ecdysozoa</taxon>
        <taxon>Arthropoda</taxon>
        <taxon>Crustacea</taxon>
        <taxon>Multicrustacea</taxon>
        <taxon>Malacostraca</taxon>
        <taxon>Eumalacostraca</taxon>
        <taxon>Peracarida</taxon>
        <taxon>Isopoda</taxon>
        <taxon>Oniscidea</taxon>
        <taxon>Crinocheta</taxon>
        <taxon>Armadillidiidae</taxon>
        <taxon>Armadillidium</taxon>
    </lineage>
</organism>
<reference evidence="2 3" key="1">
    <citation type="journal article" date="2019" name="PLoS Biol.">
        <title>Sex chromosomes control vertical transmission of feminizing Wolbachia symbionts in an isopod.</title>
        <authorList>
            <person name="Becking T."/>
            <person name="Chebbi M.A."/>
            <person name="Giraud I."/>
            <person name="Moumen B."/>
            <person name="Laverre T."/>
            <person name="Caubet Y."/>
            <person name="Peccoud J."/>
            <person name="Gilbert C."/>
            <person name="Cordaux R."/>
        </authorList>
    </citation>
    <scope>NUCLEOTIDE SEQUENCE [LARGE SCALE GENOMIC DNA]</scope>
    <source>
        <strain evidence="2">ANa2</strain>
        <tissue evidence="2">Whole body excluding digestive tract and cuticle</tissue>
    </source>
</reference>
<evidence type="ECO:0000256" key="1">
    <source>
        <dbReference type="SAM" id="Phobius"/>
    </source>
</evidence>
<keyword evidence="1" id="KW-0812">Transmembrane</keyword>
<feature type="transmembrane region" description="Helical" evidence="1">
    <location>
        <begin position="100"/>
        <end position="121"/>
    </location>
</feature>
<dbReference type="PANTHER" id="PTHR20765">
    <property type="entry name" value="SOLUTE CARRIER FAMILY 43 MEMBER 3-RELATED"/>
    <property type="match status" value="1"/>
</dbReference>
<sequence>SNLSFYSINFNPWINKISETQEEAGHYTLIYSICSFACIIFTPFPGLLFDFLLRLASKGKTPQKRLLNSLLCPIPPLLIVIGLSTALVCCYFFNTPFAIYLSIFILMILRPSLLSVAGATLRIRFPTEHYERLFGLFGTAISFTFILQYPFFVWYQDSLVQATSTFIALMLLTCVYPLHFLPKRYRLKIIKDNLKTLTKSEEIIALKEDKR</sequence>
<dbReference type="OrthoDB" id="6351561at2759"/>
<dbReference type="PANTHER" id="PTHR20765:SF1">
    <property type="entry name" value="EQUILIBRATIVE NUCLEOBASE TRANSPORTER 1"/>
    <property type="match status" value="1"/>
</dbReference>
<comment type="caution">
    <text evidence="2">The sequence shown here is derived from an EMBL/GenBank/DDBJ whole genome shotgun (WGS) entry which is preliminary data.</text>
</comment>
<protein>
    <recommendedName>
        <fullName evidence="4">Solute carrier family 43 member 3</fullName>
    </recommendedName>
</protein>
<feature type="transmembrane region" description="Helical" evidence="1">
    <location>
        <begin position="133"/>
        <end position="153"/>
    </location>
</feature>
<feature type="transmembrane region" description="Helical" evidence="1">
    <location>
        <begin position="159"/>
        <end position="181"/>
    </location>
</feature>
<dbReference type="InterPro" id="IPR027197">
    <property type="entry name" value="SLC43A3"/>
</dbReference>
<evidence type="ECO:0000313" key="2">
    <source>
        <dbReference type="EMBL" id="KAB7507645.1"/>
    </source>
</evidence>
<evidence type="ECO:0008006" key="4">
    <source>
        <dbReference type="Google" id="ProtNLM"/>
    </source>
</evidence>
<feature type="transmembrane region" description="Helical" evidence="1">
    <location>
        <begin position="29"/>
        <end position="53"/>
    </location>
</feature>
<feature type="non-terminal residue" evidence="2">
    <location>
        <position position="211"/>
    </location>
</feature>
<dbReference type="Proteomes" id="UP000326759">
    <property type="component" value="Unassembled WGS sequence"/>
</dbReference>
<proteinExistence type="predicted"/>
<feature type="non-terminal residue" evidence="2">
    <location>
        <position position="1"/>
    </location>
</feature>
<dbReference type="SUPFAM" id="SSF103473">
    <property type="entry name" value="MFS general substrate transporter"/>
    <property type="match status" value="1"/>
</dbReference>
<name>A0A5N5TN98_9CRUS</name>
<keyword evidence="1" id="KW-0472">Membrane</keyword>
<dbReference type="Gene3D" id="1.20.1250.20">
    <property type="entry name" value="MFS general substrate transporter like domains"/>
    <property type="match status" value="1"/>
</dbReference>
<accession>A0A5N5TN98</accession>
<keyword evidence="3" id="KW-1185">Reference proteome</keyword>